<dbReference type="RefSeq" id="WP_077550435.1">
    <property type="nucleotide sequence ID" value="NZ_MLHO01000014.1"/>
</dbReference>
<dbReference type="EMBL" id="MLHO01000014">
    <property type="protein sequence ID" value="OOF58501.1"/>
    <property type="molecule type" value="Genomic_DNA"/>
</dbReference>
<protein>
    <recommendedName>
        <fullName evidence="1">DUF4123 domain-containing protein</fullName>
    </recommendedName>
</protein>
<dbReference type="InterPro" id="IPR025391">
    <property type="entry name" value="DUF4123"/>
</dbReference>
<organism evidence="2 3">
    <name type="scientific">Rodentibacter genomosp. 2</name>
    <dbReference type="NCBI Taxonomy" id="1908266"/>
    <lineage>
        <taxon>Bacteria</taxon>
        <taxon>Pseudomonadati</taxon>
        <taxon>Pseudomonadota</taxon>
        <taxon>Gammaproteobacteria</taxon>
        <taxon>Pasteurellales</taxon>
        <taxon>Pasteurellaceae</taxon>
        <taxon>Rodentibacter</taxon>
    </lineage>
</organism>
<name>A0A1V3JNY9_9PAST</name>
<proteinExistence type="predicted"/>
<gene>
    <name evidence="2" type="ORF">BKK55_02520</name>
</gene>
<dbReference type="Proteomes" id="UP000188541">
    <property type="component" value="Unassembled WGS sequence"/>
</dbReference>
<keyword evidence="3" id="KW-1185">Reference proteome</keyword>
<dbReference type="OrthoDB" id="5678907at2"/>
<reference evidence="2 3" key="1">
    <citation type="submission" date="2016-10" db="EMBL/GenBank/DDBJ databases">
        <title>Rodentibacter gen. nov. and new species.</title>
        <authorList>
            <person name="Christensen H."/>
        </authorList>
    </citation>
    <scope>NUCLEOTIDE SEQUENCE [LARGE SCALE GENOMIC DNA]</scope>
    <source>
        <strain evidence="2 3">1996246016</strain>
    </source>
</reference>
<accession>A0A1V3JNY9</accession>
<dbReference type="Pfam" id="PF13503">
    <property type="entry name" value="DUF4123"/>
    <property type="match status" value="1"/>
</dbReference>
<evidence type="ECO:0000313" key="2">
    <source>
        <dbReference type="EMBL" id="OOF58501.1"/>
    </source>
</evidence>
<evidence type="ECO:0000259" key="1">
    <source>
        <dbReference type="Pfam" id="PF13503"/>
    </source>
</evidence>
<comment type="caution">
    <text evidence="2">The sequence shown here is derived from an EMBL/GenBank/DDBJ whole genome shotgun (WGS) entry which is preliminary data.</text>
</comment>
<feature type="domain" description="DUF4123" evidence="1">
    <location>
        <begin position="8"/>
        <end position="124"/>
    </location>
</feature>
<dbReference type="STRING" id="1908266.BKK55_02520"/>
<evidence type="ECO:0000313" key="3">
    <source>
        <dbReference type="Proteomes" id="UP000188541"/>
    </source>
</evidence>
<sequence>MKKELKFYGLFDAALIPKVWFNLEAWQLKFEPLYQENYQPIAEAIPYLIELNRNTNSYAVDELLEDNAYRAGLLMRSNLGINELVETLASFYHITDYNNKPYLRRFFDIRFFDKFINSLSLEELKFLFGEDTTFYYFISDEQGYRQYQLNSSLALTTSFIDLSVLKEEINHLYLEETNEIK</sequence>
<dbReference type="AlphaFoldDB" id="A0A1V3JNY9"/>